<keyword evidence="3" id="KW-1185">Reference proteome</keyword>
<feature type="transmembrane region" description="Helical" evidence="1">
    <location>
        <begin position="63"/>
        <end position="83"/>
    </location>
</feature>
<keyword evidence="1" id="KW-1133">Transmembrane helix</keyword>
<keyword evidence="1" id="KW-0812">Transmembrane</keyword>
<accession>A0A7J8C2H8</accession>
<protein>
    <submittedName>
        <fullName evidence="2">Uncharacterized protein</fullName>
    </submittedName>
</protein>
<organism evidence="2 3">
    <name type="scientific">Rousettus aegyptiacus</name>
    <name type="common">Egyptian fruit bat</name>
    <name type="synonym">Pteropus aegyptiacus</name>
    <dbReference type="NCBI Taxonomy" id="9407"/>
    <lineage>
        <taxon>Eukaryota</taxon>
        <taxon>Metazoa</taxon>
        <taxon>Chordata</taxon>
        <taxon>Craniata</taxon>
        <taxon>Vertebrata</taxon>
        <taxon>Euteleostomi</taxon>
        <taxon>Mammalia</taxon>
        <taxon>Eutheria</taxon>
        <taxon>Laurasiatheria</taxon>
        <taxon>Chiroptera</taxon>
        <taxon>Yinpterochiroptera</taxon>
        <taxon>Pteropodoidea</taxon>
        <taxon>Pteropodidae</taxon>
        <taxon>Rousettinae</taxon>
        <taxon>Rousettus</taxon>
    </lineage>
</organism>
<evidence type="ECO:0000313" key="3">
    <source>
        <dbReference type="Proteomes" id="UP000593571"/>
    </source>
</evidence>
<proteinExistence type="predicted"/>
<comment type="caution">
    <text evidence="2">The sequence shown here is derived from an EMBL/GenBank/DDBJ whole genome shotgun (WGS) entry which is preliminary data.</text>
</comment>
<dbReference type="Proteomes" id="UP000593571">
    <property type="component" value="Unassembled WGS sequence"/>
</dbReference>
<dbReference type="EMBL" id="JACASE010000015">
    <property type="protein sequence ID" value="KAF6405063.1"/>
    <property type="molecule type" value="Genomic_DNA"/>
</dbReference>
<sequence>MYYIFLFHSHQKSKIKQKQGRSEDKVSREITSMSCTCIFFSFYFSFSCGIVPPYINTKNLKEVAYLILLLLQSQACSGACIVFCLQSSLFAFFLDIKSLLFYIFLKLEIPQSVFTNMRCLKFQFCELRLAPTGRINLVRNLDTIFSVYIYLSILSYETLRYCLHFFHCYQNEHL</sequence>
<name>A0A7J8C2H8_ROUAE</name>
<dbReference type="AlphaFoldDB" id="A0A7J8C2H8"/>
<evidence type="ECO:0000256" key="1">
    <source>
        <dbReference type="SAM" id="Phobius"/>
    </source>
</evidence>
<feature type="transmembrane region" description="Helical" evidence="1">
    <location>
        <begin position="30"/>
        <end position="51"/>
    </location>
</feature>
<keyword evidence="1" id="KW-0472">Membrane</keyword>
<reference evidence="2 3" key="1">
    <citation type="journal article" date="2020" name="Nature">
        <title>Six reference-quality genomes reveal evolution of bat adaptations.</title>
        <authorList>
            <person name="Jebb D."/>
            <person name="Huang Z."/>
            <person name="Pippel M."/>
            <person name="Hughes G.M."/>
            <person name="Lavrichenko K."/>
            <person name="Devanna P."/>
            <person name="Winkler S."/>
            <person name="Jermiin L.S."/>
            <person name="Skirmuntt E.C."/>
            <person name="Katzourakis A."/>
            <person name="Burkitt-Gray L."/>
            <person name="Ray D.A."/>
            <person name="Sullivan K.A.M."/>
            <person name="Roscito J.G."/>
            <person name="Kirilenko B.M."/>
            <person name="Davalos L.M."/>
            <person name="Corthals A.P."/>
            <person name="Power M.L."/>
            <person name="Jones G."/>
            <person name="Ransome R.D."/>
            <person name="Dechmann D.K.N."/>
            <person name="Locatelli A.G."/>
            <person name="Puechmaille S.J."/>
            <person name="Fedrigo O."/>
            <person name="Jarvis E.D."/>
            <person name="Hiller M."/>
            <person name="Vernes S.C."/>
            <person name="Myers E.W."/>
            <person name="Teeling E.C."/>
        </authorList>
    </citation>
    <scope>NUCLEOTIDE SEQUENCE [LARGE SCALE GENOMIC DNA]</scope>
    <source>
        <strain evidence="2">MRouAeg1</strain>
        <tissue evidence="2">Muscle</tissue>
    </source>
</reference>
<gene>
    <name evidence="2" type="ORF">HJG63_009378</name>
</gene>
<evidence type="ECO:0000313" key="2">
    <source>
        <dbReference type="EMBL" id="KAF6405063.1"/>
    </source>
</evidence>